<dbReference type="InterPro" id="IPR018356">
    <property type="entry name" value="Tscrpt_reg_HTH_DeoR_CS"/>
</dbReference>
<evidence type="ECO:0000256" key="1">
    <source>
        <dbReference type="ARBA" id="ARBA00023015"/>
    </source>
</evidence>
<dbReference type="SMART" id="SM00420">
    <property type="entry name" value="HTH_DEOR"/>
    <property type="match status" value="1"/>
</dbReference>
<dbReference type="InterPro" id="IPR001034">
    <property type="entry name" value="DeoR_HTH"/>
</dbReference>
<dbReference type="RefSeq" id="WP_188764600.1">
    <property type="nucleotide sequence ID" value="NZ_BMKK01000001.1"/>
</dbReference>
<dbReference type="Proteomes" id="UP000609064">
    <property type="component" value="Unassembled WGS sequence"/>
</dbReference>
<reference evidence="5" key="1">
    <citation type="journal article" date="2014" name="Int. J. Syst. Evol. Microbiol.">
        <title>Complete genome sequence of Corynebacterium casei LMG S-19264T (=DSM 44701T), isolated from a smear-ripened cheese.</title>
        <authorList>
            <consortium name="US DOE Joint Genome Institute (JGI-PGF)"/>
            <person name="Walter F."/>
            <person name="Albersmeier A."/>
            <person name="Kalinowski J."/>
            <person name="Ruckert C."/>
        </authorList>
    </citation>
    <scope>NUCLEOTIDE SEQUENCE</scope>
    <source>
        <strain evidence="5">CGMCC 1.15958</strain>
    </source>
</reference>
<gene>
    <name evidence="5" type="ORF">GCM10011514_06730</name>
</gene>
<dbReference type="SUPFAM" id="SSF100950">
    <property type="entry name" value="NagB/RpiA/CoA transferase-like"/>
    <property type="match status" value="1"/>
</dbReference>
<evidence type="ECO:0000313" key="5">
    <source>
        <dbReference type="EMBL" id="GGD45356.1"/>
    </source>
</evidence>
<dbReference type="PANTHER" id="PTHR30363:SF44">
    <property type="entry name" value="AGA OPERON TRANSCRIPTIONAL REPRESSOR-RELATED"/>
    <property type="match status" value="1"/>
</dbReference>
<comment type="caution">
    <text evidence="5">The sequence shown here is derived from an EMBL/GenBank/DDBJ whole genome shotgun (WGS) entry which is preliminary data.</text>
</comment>
<name>A0A916YHV9_9BACT</name>
<evidence type="ECO:0000256" key="3">
    <source>
        <dbReference type="ARBA" id="ARBA00023163"/>
    </source>
</evidence>
<dbReference type="PRINTS" id="PR00037">
    <property type="entry name" value="HTHLACR"/>
</dbReference>
<keyword evidence="2" id="KW-0238">DNA-binding</keyword>
<dbReference type="InterPro" id="IPR014036">
    <property type="entry name" value="DeoR-like_C"/>
</dbReference>
<dbReference type="Gene3D" id="1.10.10.10">
    <property type="entry name" value="Winged helix-like DNA-binding domain superfamily/Winged helix DNA-binding domain"/>
    <property type="match status" value="1"/>
</dbReference>
<dbReference type="InterPro" id="IPR037171">
    <property type="entry name" value="NagB/RpiA_transferase-like"/>
</dbReference>
<dbReference type="Pfam" id="PF08220">
    <property type="entry name" value="HTH_DeoR"/>
    <property type="match status" value="1"/>
</dbReference>
<protein>
    <submittedName>
        <fullName evidence="5">GntR family transcriptional regulator</fullName>
    </submittedName>
</protein>
<dbReference type="InterPro" id="IPR050313">
    <property type="entry name" value="Carb_Metab_HTH_regulators"/>
</dbReference>
<keyword evidence="3" id="KW-0804">Transcription</keyword>
<dbReference type="InterPro" id="IPR036388">
    <property type="entry name" value="WH-like_DNA-bd_sf"/>
</dbReference>
<evidence type="ECO:0000259" key="4">
    <source>
        <dbReference type="PROSITE" id="PS51000"/>
    </source>
</evidence>
<dbReference type="PROSITE" id="PS00894">
    <property type="entry name" value="HTH_DEOR_1"/>
    <property type="match status" value="1"/>
</dbReference>
<dbReference type="EMBL" id="BMKK01000001">
    <property type="protein sequence ID" value="GGD45356.1"/>
    <property type="molecule type" value="Genomic_DNA"/>
</dbReference>
<feature type="domain" description="HTH deoR-type" evidence="4">
    <location>
        <begin position="3"/>
        <end position="58"/>
    </location>
</feature>
<dbReference type="InterPro" id="IPR036390">
    <property type="entry name" value="WH_DNA-bd_sf"/>
</dbReference>
<dbReference type="GO" id="GO:0003677">
    <property type="term" value="F:DNA binding"/>
    <property type="evidence" value="ECO:0007669"/>
    <property type="project" value="UniProtKB-KW"/>
</dbReference>
<dbReference type="PROSITE" id="PS51000">
    <property type="entry name" value="HTH_DEOR_2"/>
    <property type="match status" value="1"/>
</dbReference>
<evidence type="ECO:0000256" key="2">
    <source>
        <dbReference type="ARBA" id="ARBA00023125"/>
    </source>
</evidence>
<dbReference type="PANTHER" id="PTHR30363">
    <property type="entry name" value="HTH-TYPE TRANSCRIPTIONAL REGULATOR SRLR-RELATED"/>
    <property type="match status" value="1"/>
</dbReference>
<proteinExistence type="predicted"/>
<reference evidence="5" key="2">
    <citation type="submission" date="2020-09" db="EMBL/GenBank/DDBJ databases">
        <authorList>
            <person name="Sun Q."/>
            <person name="Zhou Y."/>
        </authorList>
    </citation>
    <scope>NUCLEOTIDE SEQUENCE</scope>
    <source>
        <strain evidence="5">CGMCC 1.15958</strain>
    </source>
</reference>
<keyword evidence="6" id="KW-1185">Reference proteome</keyword>
<keyword evidence="1" id="KW-0805">Transcription regulation</keyword>
<dbReference type="GO" id="GO:0003700">
    <property type="term" value="F:DNA-binding transcription factor activity"/>
    <property type="evidence" value="ECO:0007669"/>
    <property type="project" value="InterPro"/>
</dbReference>
<sequence>MSYQSRKQKILKIVEEQGEADVKELALKVETSEITIRRDLAQMAGDGLIFRTHGGAMKLSLANIPASFEQKIAANIEQKDYIARLAAQKIRDGDIIFMDCGSTVFRLCQFIKNKRIKVITNSLPVVYELSNTEVSINLIGGELDSKRQAIHGQIAVEHIKRYQADKAFVGVDGISVENGLSAASEKEAEITTAMAANARQTYLLCDSSKLGKDKYLKFAPINIIQYLVTDAPQDLIKPFIDVGLNVINE</sequence>
<accession>A0A916YHV9</accession>
<dbReference type="Gene3D" id="3.40.50.1360">
    <property type="match status" value="1"/>
</dbReference>
<dbReference type="SMART" id="SM01134">
    <property type="entry name" value="DeoRC"/>
    <property type="match status" value="1"/>
</dbReference>
<dbReference type="AlphaFoldDB" id="A0A916YHV9"/>
<dbReference type="Pfam" id="PF00455">
    <property type="entry name" value="DeoRC"/>
    <property type="match status" value="1"/>
</dbReference>
<evidence type="ECO:0000313" key="6">
    <source>
        <dbReference type="Proteomes" id="UP000609064"/>
    </source>
</evidence>
<organism evidence="5 6">
    <name type="scientific">Emticicia aquatilis</name>
    <dbReference type="NCBI Taxonomy" id="1537369"/>
    <lineage>
        <taxon>Bacteria</taxon>
        <taxon>Pseudomonadati</taxon>
        <taxon>Bacteroidota</taxon>
        <taxon>Cytophagia</taxon>
        <taxon>Cytophagales</taxon>
        <taxon>Leadbetterellaceae</taxon>
        <taxon>Emticicia</taxon>
    </lineage>
</organism>
<dbReference type="SUPFAM" id="SSF46785">
    <property type="entry name" value="Winged helix' DNA-binding domain"/>
    <property type="match status" value="1"/>
</dbReference>